<feature type="region of interest" description="Disordered" evidence="1">
    <location>
        <begin position="1"/>
        <end position="35"/>
    </location>
</feature>
<evidence type="ECO:0000313" key="2">
    <source>
        <dbReference type="EMBL" id="GAA4861336.1"/>
    </source>
</evidence>
<protein>
    <submittedName>
        <fullName evidence="2">Uncharacterized protein</fullName>
    </submittedName>
</protein>
<organism evidence="2 3">
    <name type="scientific">Actinomycetospora straminea</name>
    <dbReference type="NCBI Taxonomy" id="663607"/>
    <lineage>
        <taxon>Bacteria</taxon>
        <taxon>Bacillati</taxon>
        <taxon>Actinomycetota</taxon>
        <taxon>Actinomycetes</taxon>
        <taxon>Pseudonocardiales</taxon>
        <taxon>Pseudonocardiaceae</taxon>
        <taxon>Actinomycetospora</taxon>
    </lineage>
</organism>
<accession>A0ABP9DZN5</accession>
<feature type="region of interest" description="Disordered" evidence="1">
    <location>
        <begin position="61"/>
        <end position="83"/>
    </location>
</feature>
<reference evidence="3" key="1">
    <citation type="journal article" date="2019" name="Int. J. Syst. Evol. Microbiol.">
        <title>The Global Catalogue of Microorganisms (GCM) 10K type strain sequencing project: providing services to taxonomists for standard genome sequencing and annotation.</title>
        <authorList>
            <consortium name="The Broad Institute Genomics Platform"/>
            <consortium name="The Broad Institute Genome Sequencing Center for Infectious Disease"/>
            <person name="Wu L."/>
            <person name="Ma J."/>
        </authorList>
    </citation>
    <scope>NUCLEOTIDE SEQUENCE [LARGE SCALE GENOMIC DNA]</scope>
    <source>
        <strain evidence="3">JCM 17983</strain>
    </source>
</reference>
<evidence type="ECO:0000256" key="1">
    <source>
        <dbReference type="SAM" id="MobiDB-lite"/>
    </source>
</evidence>
<dbReference type="Proteomes" id="UP001500457">
    <property type="component" value="Unassembled WGS sequence"/>
</dbReference>
<proteinExistence type="predicted"/>
<sequence>MTEVGEQRERAGDHRADRAHHRHQRGDGEREGEAPAIVGGSAVTVSMTHGADHTCTDVHAMRDVPHASGTPGQSTPHGRHTRS</sequence>
<evidence type="ECO:0000313" key="3">
    <source>
        <dbReference type="Proteomes" id="UP001500457"/>
    </source>
</evidence>
<gene>
    <name evidence="2" type="ORF">GCM10023203_05900</name>
</gene>
<comment type="caution">
    <text evidence="2">The sequence shown here is derived from an EMBL/GenBank/DDBJ whole genome shotgun (WGS) entry which is preliminary data.</text>
</comment>
<dbReference type="EMBL" id="BAABHQ010000001">
    <property type="protein sequence ID" value="GAA4861336.1"/>
    <property type="molecule type" value="Genomic_DNA"/>
</dbReference>
<keyword evidence="3" id="KW-1185">Reference proteome</keyword>
<name>A0ABP9DZN5_9PSEU</name>
<feature type="compositionally biased region" description="Basic and acidic residues" evidence="1">
    <location>
        <begin position="1"/>
        <end position="16"/>
    </location>
</feature>